<evidence type="ECO:0000313" key="1">
    <source>
        <dbReference type="EMBL" id="KAJ8976987.1"/>
    </source>
</evidence>
<reference evidence="1" key="1">
    <citation type="journal article" date="2023" name="Insect Mol. Biol.">
        <title>Genome sequencing provides insights into the evolution of gene families encoding plant cell wall-degrading enzymes in longhorned beetles.</title>
        <authorList>
            <person name="Shin N.R."/>
            <person name="Okamura Y."/>
            <person name="Kirsch R."/>
            <person name="Pauchet Y."/>
        </authorList>
    </citation>
    <scope>NUCLEOTIDE SEQUENCE</scope>
    <source>
        <strain evidence="1">MMC_N1</strain>
    </source>
</reference>
<evidence type="ECO:0000313" key="2">
    <source>
        <dbReference type="Proteomes" id="UP001162164"/>
    </source>
</evidence>
<dbReference type="Proteomes" id="UP001162164">
    <property type="component" value="Unassembled WGS sequence"/>
</dbReference>
<dbReference type="EMBL" id="JAPWTJ010000602">
    <property type="protein sequence ID" value="KAJ8976987.1"/>
    <property type="molecule type" value="Genomic_DNA"/>
</dbReference>
<proteinExistence type="predicted"/>
<gene>
    <name evidence="1" type="ORF">NQ317_013988</name>
</gene>
<protein>
    <submittedName>
        <fullName evidence="1">Uncharacterized protein</fullName>
    </submittedName>
</protein>
<dbReference type="InterPro" id="IPR005312">
    <property type="entry name" value="DUF1759"/>
</dbReference>
<comment type="caution">
    <text evidence="1">The sequence shown here is derived from an EMBL/GenBank/DDBJ whole genome shotgun (WGS) entry which is preliminary data.</text>
</comment>
<name>A0ABQ9JHW2_9CUCU</name>
<accession>A0ABQ9JHW2</accession>
<keyword evidence="2" id="KW-1185">Reference proteome</keyword>
<organism evidence="1 2">
    <name type="scientific">Molorchus minor</name>
    <dbReference type="NCBI Taxonomy" id="1323400"/>
    <lineage>
        <taxon>Eukaryota</taxon>
        <taxon>Metazoa</taxon>
        <taxon>Ecdysozoa</taxon>
        <taxon>Arthropoda</taxon>
        <taxon>Hexapoda</taxon>
        <taxon>Insecta</taxon>
        <taxon>Pterygota</taxon>
        <taxon>Neoptera</taxon>
        <taxon>Endopterygota</taxon>
        <taxon>Coleoptera</taxon>
        <taxon>Polyphaga</taxon>
        <taxon>Cucujiformia</taxon>
        <taxon>Chrysomeloidea</taxon>
        <taxon>Cerambycidae</taxon>
        <taxon>Lamiinae</taxon>
        <taxon>Monochamini</taxon>
        <taxon>Molorchus</taxon>
    </lineage>
</organism>
<dbReference type="Pfam" id="PF03564">
    <property type="entry name" value="DUF1759"/>
    <property type="match status" value="1"/>
</dbReference>
<sequence>METAEKYKTKFLEVYHPGLQGSDKNRDMEPHKFRKVHEDPDIDLEDKVKYLVQATVPGSRARQLTAGENYKKIVESLTSRFGREDLQVEVYIRELLKLILNNVLSDKKIELLTLYDKLETQLRALKTLGVTTDKCVYCCYCYSAAMLFPLVESCLPEDLLRVWQRSHRSLSTSQSNLESVEPTVEMRLKNLMRFLQKEVENEQRITLAAEGFGLKSATTATESVRSIWYTQEKKGIS</sequence>